<evidence type="ECO:0000313" key="1">
    <source>
        <dbReference type="EMBL" id="KAJ6844593.1"/>
    </source>
</evidence>
<comment type="caution">
    <text evidence="1">The sequence shown here is derived from an EMBL/GenBank/DDBJ whole genome shotgun (WGS) entry which is preliminary data.</text>
</comment>
<keyword evidence="2" id="KW-1185">Reference proteome</keyword>
<sequence>MGPDVDLLMDRIDVERRIGNWIRALDRHVAGACRADERLKPLLKLDISSGVAKARFMAQPGHLGNQFFLLLEMQQPYYLHFGLSDKWKESQHEYSSCKPPSTCRTYLEHI</sequence>
<name>A0AAX6HV54_IRIPA</name>
<dbReference type="Proteomes" id="UP001140949">
    <property type="component" value="Unassembled WGS sequence"/>
</dbReference>
<protein>
    <submittedName>
        <fullName evidence="1">tRNA (Guanine(37)-N1)-methyltransferase 2 isoform X1</fullName>
    </submittedName>
</protein>
<gene>
    <name evidence="1" type="ORF">M6B38_293365</name>
</gene>
<reference evidence="1" key="2">
    <citation type="submission" date="2023-04" db="EMBL/GenBank/DDBJ databases">
        <authorList>
            <person name="Bruccoleri R.E."/>
            <person name="Oakeley E.J."/>
            <person name="Faust A.-M."/>
            <person name="Dessus-Babus S."/>
            <person name="Altorfer M."/>
            <person name="Burckhardt D."/>
            <person name="Oertli M."/>
            <person name="Naumann U."/>
            <person name="Petersen F."/>
            <person name="Wong J."/>
        </authorList>
    </citation>
    <scope>NUCLEOTIDE SEQUENCE</scope>
    <source>
        <strain evidence="1">GSM-AAB239-AS_SAM_17_03QT</strain>
        <tissue evidence="1">Leaf</tissue>
    </source>
</reference>
<dbReference type="AlphaFoldDB" id="A0AAX6HV54"/>
<proteinExistence type="predicted"/>
<dbReference type="PANTHER" id="PTHR36741">
    <property type="entry name" value="OS07G0100500 PROTEIN"/>
    <property type="match status" value="1"/>
</dbReference>
<dbReference type="PANTHER" id="PTHR36741:SF1">
    <property type="entry name" value="OS07G0100500 PROTEIN"/>
    <property type="match status" value="1"/>
</dbReference>
<evidence type="ECO:0000313" key="2">
    <source>
        <dbReference type="Proteomes" id="UP001140949"/>
    </source>
</evidence>
<dbReference type="EMBL" id="JANAVB010006599">
    <property type="protein sequence ID" value="KAJ6844593.1"/>
    <property type="molecule type" value="Genomic_DNA"/>
</dbReference>
<organism evidence="1 2">
    <name type="scientific">Iris pallida</name>
    <name type="common">Sweet iris</name>
    <dbReference type="NCBI Taxonomy" id="29817"/>
    <lineage>
        <taxon>Eukaryota</taxon>
        <taxon>Viridiplantae</taxon>
        <taxon>Streptophyta</taxon>
        <taxon>Embryophyta</taxon>
        <taxon>Tracheophyta</taxon>
        <taxon>Spermatophyta</taxon>
        <taxon>Magnoliopsida</taxon>
        <taxon>Liliopsida</taxon>
        <taxon>Asparagales</taxon>
        <taxon>Iridaceae</taxon>
        <taxon>Iridoideae</taxon>
        <taxon>Irideae</taxon>
        <taxon>Iris</taxon>
    </lineage>
</organism>
<accession>A0AAX6HV54</accession>
<reference evidence="1" key="1">
    <citation type="journal article" date="2023" name="GigaByte">
        <title>Genome assembly of the bearded iris, Iris pallida Lam.</title>
        <authorList>
            <person name="Bruccoleri R.E."/>
            <person name="Oakeley E.J."/>
            <person name="Faust A.M.E."/>
            <person name="Altorfer M."/>
            <person name="Dessus-Babus S."/>
            <person name="Burckhardt D."/>
            <person name="Oertli M."/>
            <person name="Naumann U."/>
            <person name="Petersen F."/>
            <person name="Wong J."/>
        </authorList>
    </citation>
    <scope>NUCLEOTIDE SEQUENCE</scope>
    <source>
        <strain evidence="1">GSM-AAB239-AS_SAM_17_03QT</strain>
    </source>
</reference>